<name>A0A8T1U655_9STRA</name>
<gene>
    <name evidence="2" type="ORF">JG687_00012233</name>
</gene>
<dbReference type="AlphaFoldDB" id="A0A8T1U655"/>
<sequence>MYFLYALIYLLNLAGIVSMLFEMIETMHWLGKTTRCFFKRVLFNHDTVLVGEIMCAPQCN</sequence>
<keyword evidence="1" id="KW-1133">Transmembrane helix</keyword>
<feature type="non-terminal residue" evidence="2">
    <location>
        <position position="60"/>
    </location>
</feature>
<evidence type="ECO:0000313" key="3">
    <source>
        <dbReference type="Proteomes" id="UP000688947"/>
    </source>
</evidence>
<protein>
    <submittedName>
        <fullName evidence="2">Uncharacterized protein</fullName>
    </submittedName>
</protein>
<keyword evidence="1" id="KW-0472">Membrane</keyword>
<reference evidence="2" key="1">
    <citation type="submission" date="2021-01" db="EMBL/GenBank/DDBJ databases">
        <title>Phytophthora aleatoria, a newly-described species from Pinus radiata is distinct from Phytophthora cactorum isolates based on comparative genomics.</title>
        <authorList>
            <person name="Mcdougal R."/>
            <person name="Panda P."/>
            <person name="Williams N."/>
            <person name="Studholme D.J."/>
        </authorList>
    </citation>
    <scope>NUCLEOTIDE SEQUENCE</scope>
    <source>
        <strain evidence="2">NZFS 3830</strain>
    </source>
</reference>
<feature type="transmembrane region" description="Helical" evidence="1">
    <location>
        <begin position="6"/>
        <end position="24"/>
    </location>
</feature>
<evidence type="ECO:0000256" key="1">
    <source>
        <dbReference type="SAM" id="Phobius"/>
    </source>
</evidence>
<accession>A0A8T1U655</accession>
<dbReference type="Proteomes" id="UP000688947">
    <property type="component" value="Unassembled WGS sequence"/>
</dbReference>
<evidence type="ECO:0000313" key="2">
    <source>
        <dbReference type="EMBL" id="KAG6953699.1"/>
    </source>
</evidence>
<keyword evidence="1" id="KW-0812">Transmembrane</keyword>
<proteinExistence type="predicted"/>
<organism evidence="2 3">
    <name type="scientific">Phytophthora cactorum</name>
    <dbReference type="NCBI Taxonomy" id="29920"/>
    <lineage>
        <taxon>Eukaryota</taxon>
        <taxon>Sar</taxon>
        <taxon>Stramenopiles</taxon>
        <taxon>Oomycota</taxon>
        <taxon>Peronosporomycetes</taxon>
        <taxon>Peronosporales</taxon>
        <taxon>Peronosporaceae</taxon>
        <taxon>Phytophthora</taxon>
    </lineage>
</organism>
<dbReference type="EMBL" id="JAENGZ010000804">
    <property type="protein sequence ID" value="KAG6953699.1"/>
    <property type="molecule type" value="Genomic_DNA"/>
</dbReference>
<comment type="caution">
    <text evidence="2">The sequence shown here is derived from an EMBL/GenBank/DDBJ whole genome shotgun (WGS) entry which is preliminary data.</text>
</comment>